<comment type="similarity">
    <text evidence="1 10">Belongs to the GHMP kinase family. IspE subfamily.</text>
</comment>
<evidence type="ECO:0000256" key="9">
    <source>
        <dbReference type="ARBA" id="ARBA00032554"/>
    </source>
</evidence>
<evidence type="ECO:0000256" key="10">
    <source>
        <dbReference type="HAMAP-Rule" id="MF_00061"/>
    </source>
</evidence>
<evidence type="ECO:0000256" key="7">
    <source>
        <dbReference type="ARBA" id="ARBA00022840"/>
    </source>
</evidence>
<dbReference type="Pfam" id="PF00288">
    <property type="entry name" value="GHMP_kinases_N"/>
    <property type="match status" value="1"/>
</dbReference>
<dbReference type="PIRSF" id="PIRSF010376">
    <property type="entry name" value="IspE"/>
    <property type="match status" value="1"/>
</dbReference>
<dbReference type="InterPro" id="IPR036554">
    <property type="entry name" value="GHMP_kinase_C_sf"/>
</dbReference>
<reference evidence="14" key="1">
    <citation type="submission" date="2016-11" db="EMBL/GenBank/DDBJ databases">
        <authorList>
            <person name="Varghese N."/>
            <person name="Submissions S."/>
        </authorList>
    </citation>
    <scope>NUCLEOTIDE SEQUENCE [LARGE SCALE GENOMIC DNA]</scope>
    <source>
        <strain evidence="14">DSM 100564</strain>
    </source>
</reference>
<feature type="active site" evidence="10">
    <location>
        <position position="128"/>
    </location>
</feature>
<dbReference type="GO" id="GO:0050515">
    <property type="term" value="F:4-(cytidine 5'-diphospho)-2-C-methyl-D-erythritol kinase activity"/>
    <property type="evidence" value="ECO:0007669"/>
    <property type="project" value="UniProtKB-UniRule"/>
</dbReference>
<feature type="domain" description="GHMP kinase N-terminal" evidence="11">
    <location>
        <begin position="67"/>
        <end position="129"/>
    </location>
</feature>
<dbReference type="PANTHER" id="PTHR43527">
    <property type="entry name" value="4-DIPHOSPHOCYTIDYL-2-C-METHYL-D-ERYTHRITOL KINASE, CHLOROPLASTIC"/>
    <property type="match status" value="1"/>
</dbReference>
<dbReference type="GO" id="GO:0019288">
    <property type="term" value="P:isopentenyl diphosphate biosynthetic process, methylerythritol 4-phosphate pathway"/>
    <property type="evidence" value="ECO:0007669"/>
    <property type="project" value="UniProtKB-UniRule"/>
</dbReference>
<keyword evidence="14" id="KW-1185">Reference proteome</keyword>
<evidence type="ECO:0000313" key="13">
    <source>
        <dbReference type="EMBL" id="SHI96292.1"/>
    </source>
</evidence>
<dbReference type="NCBIfam" id="TIGR00154">
    <property type="entry name" value="ispE"/>
    <property type="match status" value="1"/>
</dbReference>
<dbReference type="Gene3D" id="3.30.230.10">
    <property type="match status" value="1"/>
</dbReference>
<dbReference type="InterPro" id="IPR014721">
    <property type="entry name" value="Ribsml_uS5_D2-typ_fold_subgr"/>
</dbReference>
<dbReference type="EC" id="2.7.1.148" evidence="2 10"/>
<evidence type="ECO:0000256" key="1">
    <source>
        <dbReference type="ARBA" id="ARBA00009684"/>
    </source>
</evidence>
<dbReference type="HAMAP" id="MF_00061">
    <property type="entry name" value="IspE"/>
    <property type="match status" value="1"/>
</dbReference>
<dbReference type="EMBL" id="FQZQ01000004">
    <property type="protein sequence ID" value="SHI96292.1"/>
    <property type="molecule type" value="Genomic_DNA"/>
</dbReference>
<dbReference type="RefSeq" id="WP_073249990.1">
    <property type="nucleotide sequence ID" value="NZ_FQZQ01000004.1"/>
</dbReference>
<keyword evidence="8 10" id="KW-0414">Isoprene biosynthesis</keyword>
<evidence type="ECO:0000256" key="6">
    <source>
        <dbReference type="ARBA" id="ARBA00022777"/>
    </source>
</evidence>
<keyword evidence="4 10" id="KW-0808">Transferase</keyword>
<feature type="domain" description="GHMP kinase C-terminal" evidence="12">
    <location>
        <begin position="192"/>
        <end position="266"/>
    </location>
</feature>
<evidence type="ECO:0000256" key="8">
    <source>
        <dbReference type="ARBA" id="ARBA00023229"/>
    </source>
</evidence>
<evidence type="ECO:0000256" key="4">
    <source>
        <dbReference type="ARBA" id="ARBA00022679"/>
    </source>
</evidence>
<comment type="catalytic activity">
    <reaction evidence="10">
        <text>4-CDP-2-C-methyl-D-erythritol + ATP = 4-CDP-2-C-methyl-D-erythritol 2-phosphate + ADP + H(+)</text>
        <dbReference type="Rhea" id="RHEA:18437"/>
        <dbReference type="ChEBI" id="CHEBI:15378"/>
        <dbReference type="ChEBI" id="CHEBI:30616"/>
        <dbReference type="ChEBI" id="CHEBI:57823"/>
        <dbReference type="ChEBI" id="CHEBI:57919"/>
        <dbReference type="ChEBI" id="CHEBI:456216"/>
        <dbReference type="EC" id="2.7.1.148"/>
    </reaction>
</comment>
<dbReference type="SUPFAM" id="SSF55060">
    <property type="entry name" value="GHMP Kinase, C-terminal domain"/>
    <property type="match status" value="1"/>
</dbReference>
<sequence length="281" mass="29823">MTVEAFAPAKINLTLHVTDQRSDGYHLLDSLVTFVDVGDAVTVEKAEKSTLTVTGPMAAGVPTDSRNLVLRAAEMLGVPAKITLNKHLPAAAGIGGGSSDAAAALRALTTLYNLALPSVSDLLSLGADVPVCVPATLARMTGIGEQVAPVVNEPVWPMILINPRVSVPTGPVFQALPSKNNPPMPEDFPDWKDWDTAAAWLTTQRNDLEAPAIGAQPSIGQVLTELHDSKGCALARMSGSGATCFGIYFDDDIRDRALKKLRGDFPNWWIMPTRPLGHPMA</sequence>
<dbReference type="PANTHER" id="PTHR43527:SF2">
    <property type="entry name" value="4-DIPHOSPHOCYTIDYL-2-C-METHYL-D-ERYTHRITOL KINASE, CHLOROPLASTIC"/>
    <property type="match status" value="1"/>
</dbReference>
<evidence type="ECO:0000259" key="12">
    <source>
        <dbReference type="Pfam" id="PF08544"/>
    </source>
</evidence>
<accession>A0A1M6FF89</accession>
<keyword evidence="7 10" id="KW-0067">ATP-binding</keyword>
<gene>
    <name evidence="10" type="primary">ispE</name>
    <name evidence="13" type="ORF">SAMN05444000_10457</name>
</gene>
<proteinExistence type="inferred from homology"/>
<dbReference type="STRING" id="1470563.SAMN05444000_10457"/>
<comment type="function">
    <text evidence="10">Catalyzes the phosphorylation of the position 2 hydroxy group of 4-diphosphocytidyl-2C-methyl-D-erythritol.</text>
</comment>
<protein>
    <recommendedName>
        <fullName evidence="3 10">4-diphosphocytidyl-2-C-methyl-D-erythritol kinase</fullName>
        <shortName evidence="10">CMK</shortName>
        <ecNumber evidence="2 10">2.7.1.148</ecNumber>
    </recommendedName>
    <alternativeName>
        <fullName evidence="9 10">4-(cytidine-5'-diphospho)-2-C-methyl-D-erythritol kinase</fullName>
    </alternativeName>
</protein>
<dbReference type="NCBIfam" id="NF011202">
    <property type="entry name" value="PRK14608.1"/>
    <property type="match status" value="1"/>
</dbReference>
<dbReference type="Pfam" id="PF08544">
    <property type="entry name" value="GHMP_kinases_C"/>
    <property type="match status" value="1"/>
</dbReference>
<dbReference type="InterPro" id="IPR013750">
    <property type="entry name" value="GHMP_kinase_C_dom"/>
</dbReference>
<organism evidence="13 14">
    <name type="scientific">Shimia gijangensis</name>
    <dbReference type="NCBI Taxonomy" id="1470563"/>
    <lineage>
        <taxon>Bacteria</taxon>
        <taxon>Pseudomonadati</taxon>
        <taxon>Pseudomonadota</taxon>
        <taxon>Alphaproteobacteria</taxon>
        <taxon>Rhodobacterales</taxon>
        <taxon>Roseobacteraceae</taxon>
    </lineage>
</organism>
<dbReference type="GO" id="GO:0005524">
    <property type="term" value="F:ATP binding"/>
    <property type="evidence" value="ECO:0007669"/>
    <property type="project" value="UniProtKB-UniRule"/>
</dbReference>
<dbReference type="SUPFAM" id="SSF54211">
    <property type="entry name" value="Ribosomal protein S5 domain 2-like"/>
    <property type="match status" value="1"/>
</dbReference>
<keyword evidence="6 10" id="KW-0418">Kinase</keyword>
<keyword evidence="5 10" id="KW-0547">Nucleotide-binding</keyword>
<dbReference type="InterPro" id="IPR004424">
    <property type="entry name" value="IspE"/>
</dbReference>
<evidence type="ECO:0000256" key="3">
    <source>
        <dbReference type="ARBA" id="ARBA00017473"/>
    </source>
</evidence>
<name>A0A1M6FF89_9RHOB</name>
<comment type="pathway">
    <text evidence="10">Isoprenoid biosynthesis; isopentenyl diphosphate biosynthesis via DXP pathway; isopentenyl diphosphate from 1-deoxy-D-xylulose 5-phosphate: step 3/6.</text>
</comment>
<evidence type="ECO:0000256" key="5">
    <source>
        <dbReference type="ARBA" id="ARBA00022741"/>
    </source>
</evidence>
<dbReference type="InterPro" id="IPR006204">
    <property type="entry name" value="GHMP_kinase_N_dom"/>
</dbReference>
<dbReference type="AlphaFoldDB" id="A0A1M6FF89"/>
<feature type="binding site" evidence="10">
    <location>
        <begin position="89"/>
        <end position="99"/>
    </location>
    <ligand>
        <name>ATP</name>
        <dbReference type="ChEBI" id="CHEBI:30616"/>
    </ligand>
</feature>
<dbReference type="Gene3D" id="3.30.70.890">
    <property type="entry name" value="GHMP kinase, C-terminal domain"/>
    <property type="match status" value="1"/>
</dbReference>
<dbReference type="Proteomes" id="UP000183982">
    <property type="component" value="Unassembled WGS sequence"/>
</dbReference>
<evidence type="ECO:0000259" key="11">
    <source>
        <dbReference type="Pfam" id="PF00288"/>
    </source>
</evidence>
<dbReference type="GO" id="GO:0016114">
    <property type="term" value="P:terpenoid biosynthetic process"/>
    <property type="evidence" value="ECO:0007669"/>
    <property type="project" value="UniProtKB-UniRule"/>
</dbReference>
<dbReference type="UniPathway" id="UPA00056">
    <property type="reaction ID" value="UER00094"/>
</dbReference>
<evidence type="ECO:0000313" key="14">
    <source>
        <dbReference type="Proteomes" id="UP000183982"/>
    </source>
</evidence>
<evidence type="ECO:0000256" key="2">
    <source>
        <dbReference type="ARBA" id="ARBA00012052"/>
    </source>
</evidence>
<feature type="active site" evidence="10">
    <location>
        <position position="10"/>
    </location>
</feature>
<dbReference type="InterPro" id="IPR020568">
    <property type="entry name" value="Ribosomal_Su5_D2-typ_SF"/>
</dbReference>
<dbReference type="OrthoDB" id="9809438at2"/>